<dbReference type="Pfam" id="PF00702">
    <property type="entry name" value="Hydrolase"/>
    <property type="match status" value="1"/>
</dbReference>
<evidence type="ECO:0000313" key="1">
    <source>
        <dbReference type="EMBL" id="GHC42893.1"/>
    </source>
</evidence>
<dbReference type="InterPro" id="IPR036412">
    <property type="entry name" value="HAD-like_sf"/>
</dbReference>
<reference evidence="1" key="1">
    <citation type="journal article" date="2014" name="Int. J. Syst. Evol. Microbiol.">
        <title>Complete genome sequence of Corynebacterium casei LMG S-19264T (=DSM 44701T), isolated from a smear-ripened cheese.</title>
        <authorList>
            <consortium name="US DOE Joint Genome Institute (JGI-PGF)"/>
            <person name="Walter F."/>
            <person name="Albersmeier A."/>
            <person name="Kalinowski J."/>
            <person name="Ruckert C."/>
        </authorList>
    </citation>
    <scope>NUCLEOTIDE SEQUENCE</scope>
    <source>
        <strain evidence="1">JCM 4633</strain>
    </source>
</reference>
<sequence>MNSSYSAMLLDLDGTLVDSYPDAEQCWGEWAESVGVGDRFDLARYYGQKRHDIVRDLLPHLSEEEIAAHAEHVRLAEREYTSRVVALPGALRLLSALPPARWAIVTSNDTEVAKARLTSAGLPVPEVLVSADDVGHPKPHPEGFLLAAQRLGVAPSTALGVDDSPIGLAAARAAGMTALAVRFRHDDASLRDADAIADNVGDISVHLANDKLVVEITGGDLGHSNSPQYSRR</sequence>
<evidence type="ECO:0000313" key="2">
    <source>
        <dbReference type="Proteomes" id="UP000646244"/>
    </source>
</evidence>
<reference evidence="1" key="2">
    <citation type="submission" date="2020-09" db="EMBL/GenBank/DDBJ databases">
        <authorList>
            <person name="Sun Q."/>
            <person name="Ohkuma M."/>
        </authorList>
    </citation>
    <scope>NUCLEOTIDE SEQUENCE</scope>
    <source>
        <strain evidence="1">JCM 4633</strain>
    </source>
</reference>
<dbReference type="EMBL" id="BMVB01000004">
    <property type="protein sequence ID" value="GHC42893.1"/>
    <property type="molecule type" value="Genomic_DNA"/>
</dbReference>
<dbReference type="NCBIfam" id="TIGR01509">
    <property type="entry name" value="HAD-SF-IA-v3"/>
    <property type="match status" value="1"/>
</dbReference>
<dbReference type="Gene3D" id="3.40.50.1000">
    <property type="entry name" value="HAD superfamily/HAD-like"/>
    <property type="match status" value="1"/>
</dbReference>
<dbReference type="InterPro" id="IPR023214">
    <property type="entry name" value="HAD_sf"/>
</dbReference>
<dbReference type="InterPro" id="IPR023198">
    <property type="entry name" value="PGP-like_dom2"/>
</dbReference>
<dbReference type="SFLD" id="SFLDG01135">
    <property type="entry name" value="C1.5.6:_HAD__Beta-PGM__Phospha"/>
    <property type="match status" value="1"/>
</dbReference>
<dbReference type="SFLD" id="SFLDS00003">
    <property type="entry name" value="Haloacid_Dehalogenase"/>
    <property type="match status" value="1"/>
</dbReference>
<dbReference type="Gene3D" id="1.10.150.240">
    <property type="entry name" value="Putative phosphatase, domain 2"/>
    <property type="match status" value="1"/>
</dbReference>
<dbReference type="NCBIfam" id="TIGR01549">
    <property type="entry name" value="HAD-SF-IA-v1"/>
    <property type="match status" value="1"/>
</dbReference>
<organism evidence="1 2">
    <name type="scientific">Streptomyces cinnamoneus</name>
    <name type="common">Streptoverticillium cinnamoneum</name>
    <dbReference type="NCBI Taxonomy" id="53446"/>
    <lineage>
        <taxon>Bacteria</taxon>
        <taxon>Bacillati</taxon>
        <taxon>Actinomycetota</taxon>
        <taxon>Actinomycetes</taxon>
        <taxon>Kitasatosporales</taxon>
        <taxon>Streptomycetaceae</taxon>
        <taxon>Streptomyces</taxon>
        <taxon>Streptomyces cinnamoneus group</taxon>
    </lineage>
</organism>
<dbReference type="RefSeq" id="WP_190109050.1">
    <property type="nucleotide sequence ID" value="NZ_BMVB01000004.1"/>
</dbReference>
<dbReference type="InterPro" id="IPR051806">
    <property type="entry name" value="HAD-like_SPP"/>
</dbReference>
<dbReference type="GO" id="GO:0050308">
    <property type="term" value="F:sugar-phosphatase activity"/>
    <property type="evidence" value="ECO:0007669"/>
    <property type="project" value="TreeGrafter"/>
</dbReference>
<gene>
    <name evidence="1" type="primary">yfbT</name>
    <name evidence="1" type="ORF">GCM10010507_17080</name>
</gene>
<protein>
    <submittedName>
        <fullName evidence="1">Sugar phosphatase YfbT</fullName>
    </submittedName>
</protein>
<dbReference type="SFLD" id="SFLDG01129">
    <property type="entry name" value="C1.5:_HAD__Beta-PGM__Phosphata"/>
    <property type="match status" value="1"/>
</dbReference>
<dbReference type="PANTHER" id="PTHR43481:SF4">
    <property type="entry name" value="GLYCEROL-1-PHOSPHATE PHOSPHOHYDROLASE 1-RELATED"/>
    <property type="match status" value="1"/>
</dbReference>
<dbReference type="PRINTS" id="PR00413">
    <property type="entry name" value="HADHALOGNASE"/>
</dbReference>
<name>A0A918TDB8_STRCJ</name>
<dbReference type="PANTHER" id="PTHR43481">
    <property type="entry name" value="FRUCTOSE-1-PHOSPHATE PHOSPHATASE"/>
    <property type="match status" value="1"/>
</dbReference>
<dbReference type="SUPFAM" id="SSF56784">
    <property type="entry name" value="HAD-like"/>
    <property type="match status" value="1"/>
</dbReference>
<dbReference type="AlphaFoldDB" id="A0A918TDB8"/>
<proteinExistence type="predicted"/>
<accession>A0A918TDB8</accession>
<dbReference type="InterPro" id="IPR006439">
    <property type="entry name" value="HAD-SF_hydro_IA"/>
</dbReference>
<dbReference type="Proteomes" id="UP000646244">
    <property type="component" value="Unassembled WGS sequence"/>
</dbReference>
<comment type="caution">
    <text evidence="1">The sequence shown here is derived from an EMBL/GenBank/DDBJ whole genome shotgun (WGS) entry which is preliminary data.</text>
</comment>